<feature type="region of interest" description="Disordered" evidence="1">
    <location>
        <begin position="398"/>
        <end position="432"/>
    </location>
</feature>
<evidence type="ECO:0000313" key="3">
    <source>
        <dbReference type="Proteomes" id="UP001615550"/>
    </source>
</evidence>
<organism evidence="2 3">
    <name type="scientific">Legionella lytica</name>
    <dbReference type="NCBI Taxonomy" id="96232"/>
    <lineage>
        <taxon>Bacteria</taxon>
        <taxon>Pseudomonadati</taxon>
        <taxon>Pseudomonadota</taxon>
        <taxon>Gammaproteobacteria</taxon>
        <taxon>Legionellales</taxon>
        <taxon>Legionellaceae</taxon>
        <taxon>Legionella</taxon>
    </lineage>
</organism>
<sequence>MQKIAFIGKKMPLLHDSALIENHLSNGKNICTFLEKEEKSDEISELHFIKKLNHLLEIFELLQTEETQMNLEQLKRFNELRENKFIASANEVKEKLIINEERVKKTIQFVKEVKRYLILENRIHNFSILDKEEKLSKVGLIELLENLKQRDSILDEIEISAKELDPIEIIAEAKDQNVNYQQYIRMREPKNSFSEMLKKKYEATFYLINELNEEQIERLKIITKHMATFDLAEEYLSEPRIKRVTMIELAEHINKRKQALESLIQVDESGLKQCIEGLGINYETFQLIRKRAYQDNTADLVEKRANLRKILPLIEPLDSFTLATLKSFAYCSMHGFGKNDPNILWRHIKNKAPSITVDDLRILGINYSEPKRVESEKSQPGKSVSKFLQDLLFKKHRSTKQEKPMSLDAMQKKEPCDDISSSSTHAQTGSWSTISKNSLQRTVSDTNFFHRESIIQEDKYSAISGSQFTNR</sequence>
<name>A0ABW8DB12_9GAMM</name>
<dbReference type="RefSeq" id="WP_400188716.1">
    <property type="nucleotide sequence ID" value="NZ_JBGORX010000010.1"/>
</dbReference>
<feature type="compositionally biased region" description="Basic and acidic residues" evidence="1">
    <location>
        <begin position="399"/>
        <end position="416"/>
    </location>
</feature>
<dbReference type="Proteomes" id="UP001615550">
    <property type="component" value="Unassembled WGS sequence"/>
</dbReference>
<evidence type="ECO:0000313" key="2">
    <source>
        <dbReference type="EMBL" id="MFJ1269901.1"/>
    </source>
</evidence>
<proteinExistence type="predicted"/>
<feature type="compositionally biased region" description="Polar residues" evidence="1">
    <location>
        <begin position="419"/>
        <end position="432"/>
    </location>
</feature>
<reference evidence="2 3" key="1">
    <citation type="submission" date="2024-08" db="EMBL/GenBank/DDBJ databases">
        <title>Draft Genome Sequence of Legionella lytica strain DSB2004, Isolated From a Fire Sprinkler System.</title>
        <authorList>
            <person name="Everhart A.D."/>
            <person name="Kidane D.T."/>
            <person name="Farone A.L."/>
            <person name="Farone M.B."/>
        </authorList>
    </citation>
    <scope>NUCLEOTIDE SEQUENCE [LARGE SCALE GENOMIC DNA]</scope>
    <source>
        <strain evidence="2 3">DSB2004</strain>
    </source>
</reference>
<comment type="caution">
    <text evidence="2">The sequence shown here is derived from an EMBL/GenBank/DDBJ whole genome shotgun (WGS) entry which is preliminary data.</text>
</comment>
<evidence type="ECO:0000256" key="1">
    <source>
        <dbReference type="SAM" id="MobiDB-lite"/>
    </source>
</evidence>
<accession>A0ABW8DB12</accession>
<protein>
    <submittedName>
        <fullName evidence="2">Uncharacterized protein</fullName>
    </submittedName>
</protein>
<gene>
    <name evidence="2" type="ORF">ACD661_15175</name>
</gene>
<dbReference type="EMBL" id="JBGORX010000010">
    <property type="protein sequence ID" value="MFJ1269901.1"/>
    <property type="molecule type" value="Genomic_DNA"/>
</dbReference>
<keyword evidence="3" id="KW-1185">Reference proteome</keyword>